<comment type="caution">
    <text evidence="2">The sequence shown here is derived from an EMBL/GenBank/DDBJ whole genome shotgun (WGS) entry which is preliminary data.</text>
</comment>
<keyword evidence="1" id="KW-0472">Membrane</keyword>
<gene>
    <name evidence="2" type="ORF">CASFOL_004146</name>
</gene>
<evidence type="ECO:0000313" key="2">
    <source>
        <dbReference type="EMBL" id="KAL3654465.1"/>
    </source>
</evidence>
<dbReference type="InterPro" id="IPR040415">
    <property type="entry name" value="SETD9"/>
</dbReference>
<dbReference type="EMBL" id="JAVIJP010000005">
    <property type="protein sequence ID" value="KAL3654465.1"/>
    <property type="molecule type" value="Genomic_DNA"/>
</dbReference>
<dbReference type="CDD" id="cd10537">
    <property type="entry name" value="SET_SETD9"/>
    <property type="match status" value="1"/>
</dbReference>
<sequence length="424" mass="47532">MYSLTKNDQVLVNEPPTKALIVAFMVMAFLFQKFLSAVRVLAKSPTFAKDGRQLQFEADMNKLFLYTSYNRLGKNAVESDADEIINLASKASLDEQQKQVQENIHYQINNLCTYMDEILAPDPNTAETINPSSEAPRRSGLGLAVGRIGPLDNDAVEKTKPLKPFELSQKLKDFTGYTLEIKPSQIQHKDAGQGLFLDGEADVGSVIAIYPGITYSPAFYRYIPGYPRVDLKNPYLITRYDGTVINAQPWGTGGETREMWDGSSVFEPKVNFEGGENGSDRVWKILSKPLDGSRVGGKNVILERRNPLAFGHFANHPGKDVAPNVMVCPYDFPLSEKNMRAYIPNISFGNGDGVGMKKFGSFWFKSRKSSNMVTDVPILKSLVLVATRGICNEEILLNYRLSNLKSRPSWYTPVDEDEDRRRWS</sequence>
<dbReference type="PANTHER" id="PTHR33524:SF1">
    <property type="entry name" value="SET DOMAIN-CONTAINING PROTEIN"/>
    <property type="match status" value="1"/>
</dbReference>
<dbReference type="PANTHER" id="PTHR33524">
    <property type="entry name" value="C5ORF35"/>
    <property type="match status" value="1"/>
</dbReference>
<dbReference type="AlphaFoldDB" id="A0ABD3EJ82"/>
<organism evidence="2 3">
    <name type="scientific">Castilleja foliolosa</name>
    <dbReference type="NCBI Taxonomy" id="1961234"/>
    <lineage>
        <taxon>Eukaryota</taxon>
        <taxon>Viridiplantae</taxon>
        <taxon>Streptophyta</taxon>
        <taxon>Embryophyta</taxon>
        <taxon>Tracheophyta</taxon>
        <taxon>Spermatophyta</taxon>
        <taxon>Magnoliopsida</taxon>
        <taxon>eudicotyledons</taxon>
        <taxon>Gunneridae</taxon>
        <taxon>Pentapetalae</taxon>
        <taxon>asterids</taxon>
        <taxon>lamiids</taxon>
        <taxon>Lamiales</taxon>
        <taxon>Orobanchaceae</taxon>
        <taxon>Pedicularideae</taxon>
        <taxon>Castillejinae</taxon>
        <taxon>Castilleja</taxon>
    </lineage>
</organism>
<reference evidence="3" key="1">
    <citation type="journal article" date="2024" name="IScience">
        <title>Strigolactones Initiate the Formation of Haustorium-like Structures in Castilleja.</title>
        <authorList>
            <person name="Buerger M."/>
            <person name="Peterson D."/>
            <person name="Chory J."/>
        </authorList>
    </citation>
    <scope>NUCLEOTIDE SEQUENCE [LARGE SCALE GENOMIC DNA]</scope>
</reference>
<keyword evidence="1" id="KW-0812">Transmembrane</keyword>
<keyword evidence="3" id="KW-1185">Reference proteome</keyword>
<keyword evidence="1" id="KW-1133">Transmembrane helix</keyword>
<feature type="transmembrane region" description="Helical" evidence="1">
    <location>
        <begin position="20"/>
        <end position="42"/>
    </location>
</feature>
<evidence type="ECO:0000313" key="3">
    <source>
        <dbReference type="Proteomes" id="UP001632038"/>
    </source>
</evidence>
<accession>A0ABD3EJ82</accession>
<evidence type="ECO:0000256" key="1">
    <source>
        <dbReference type="SAM" id="Phobius"/>
    </source>
</evidence>
<name>A0ABD3EJ82_9LAMI</name>
<dbReference type="Proteomes" id="UP001632038">
    <property type="component" value="Unassembled WGS sequence"/>
</dbReference>
<proteinExistence type="predicted"/>
<protein>
    <submittedName>
        <fullName evidence="2">Uncharacterized protein</fullName>
    </submittedName>
</protein>